<gene>
    <name evidence="2" type="ORF">H6G14_24615</name>
</gene>
<reference evidence="2 3" key="1">
    <citation type="journal article" date="2020" name="ISME J.">
        <title>Comparative genomics reveals insights into cyanobacterial evolution and habitat adaptation.</title>
        <authorList>
            <person name="Chen M.Y."/>
            <person name="Teng W.K."/>
            <person name="Zhao L."/>
            <person name="Hu C.X."/>
            <person name="Zhou Y.K."/>
            <person name="Han B.P."/>
            <person name="Song L.R."/>
            <person name="Shu W.S."/>
        </authorList>
    </citation>
    <scope>NUCLEOTIDE SEQUENCE [LARGE SCALE GENOMIC DNA]</scope>
    <source>
        <strain evidence="2 3">FACHB-3921</strain>
    </source>
</reference>
<accession>A0ABR8BKN9</accession>
<dbReference type="PANTHER" id="PTHR36304">
    <property type="entry name" value="DOMAIN GTPASE-ACTIVATING PROTEIN, PUTATIVE-RELATED-RELATED"/>
    <property type="match status" value="1"/>
</dbReference>
<feature type="domain" description="PatA-like N-terminal" evidence="1">
    <location>
        <begin position="4"/>
        <end position="171"/>
    </location>
</feature>
<organism evidence="2 3">
    <name type="scientific">Nostoc parmelioides FACHB-3921</name>
    <dbReference type="NCBI Taxonomy" id="2692909"/>
    <lineage>
        <taxon>Bacteria</taxon>
        <taxon>Bacillati</taxon>
        <taxon>Cyanobacteriota</taxon>
        <taxon>Cyanophyceae</taxon>
        <taxon>Nostocales</taxon>
        <taxon>Nostocaceae</taxon>
        <taxon>Nostoc</taxon>
    </lineage>
</organism>
<dbReference type="Proteomes" id="UP000621307">
    <property type="component" value="Unassembled WGS sequence"/>
</dbReference>
<dbReference type="PANTHER" id="PTHR36304:SF4">
    <property type="entry name" value="DUF4388 DOMAIN-CONTAINING PROTEIN"/>
    <property type="match status" value="1"/>
</dbReference>
<dbReference type="EMBL" id="JACJQL010000052">
    <property type="protein sequence ID" value="MBD2254431.1"/>
    <property type="molecule type" value="Genomic_DNA"/>
</dbReference>
<dbReference type="InterPro" id="IPR025497">
    <property type="entry name" value="PatA-like_N"/>
</dbReference>
<proteinExistence type="predicted"/>
<dbReference type="Pfam" id="PF14332">
    <property type="entry name" value="DUF4388"/>
    <property type="match status" value="1"/>
</dbReference>
<dbReference type="RefSeq" id="WP_190570550.1">
    <property type="nucleotide sequence ID" value="NZ_JACJQL010000052.1"/>
</dbReference>
<name>A0ABR8BKN9_9NOSO</name>
<sequence length="287" mass="32125">MAIAGTFSDFSLPELLQFLDQGKKTGILYIEVSQNTSDNKKAIPYYVWLHQGRIIAAADRLDQKCLTLMIDQRGWISERVISRVNQISSNSINTPLGLVLKVQGLLQPEQLKLLFNNQILRPICNLFQIRDGVFKFNQIQTLPLPLAEMTGLSMSANEVTLTSLRLLRDWSALADKLPDPTSSLSGLSVKEPQIHLKAQEWQVWEFVNGNVSIQDIAHQLQIPVEIVQQIAYRLIVVGLIEENFMATSCALPNPTITEEEAVPEPGIKTTVSQSFLNSLVGFLRSRS</sequence>
<evidence type="ECO:0000259" key="1">
    <source>
        <dbReference type="Pfam" id="PF14332"/>
    </source>
</evidence>
<protein>
    <submittedName>
        <fullName evidence="2">DUF4388 domain-containing protein</fullName>
    </submittedName>
</protein>
<evidence type="ECO:0000313" key="3">
    <source>
        <dbReference type="Proteomes" id="UP000621307"/>
    </source>
</evidence>
<comment type="caution">
    <text evidence="2">The sequence shown here is derived from an EMBL/GenBank/DDBJ whole genome shotgun (WGS) entry which is preliminary data.</text>
</comment>
<keyword evidence="3" id="KW-1185">Reference proteome</keyword>
<evidence type="ECO:0000313" key="2">
    <source>
        <dbReference type="EMBL" id="MBD2254431.1"/>
    </source>
</evidence>